<gene>
    <name evidence="2" type="ORF">IAA31_01285</name>
</gene>
<reference evidence="2" key="2">
    <citation type="submission" date="2021-04" db="EMBL/GenBank/DDBJ databases">
        <authorList>
            <person name="Gilroy R."/>
        </authorList>
    </citation>
    <scope>NUCLEOTIDE SEQUENCE</scope>
    <source>
        <strain evidence="2">687</strain>
    </source>
</reference>
<dbReference type="Proteomes" id="UP000824150">
    <property type="component" value="Unassembled WGS sequence"/>
</dbReference>
<evidence type="ECO:0000256" key="1">
    <source>
        <dbReference type="SAM" id="MobiDB-lite"/>
    </source>
</evidence>
<evidence type="ECO:0000313" key="3">
    <source>
        <dbReference type="Proteomes" id="UP000824150"/>
    </source>
</evidence>
<feature type="compositionally biased region" description="Basic and acidic residues" evidence="1">
    <location>
        <begin position="36"/>
        <end position="51"/>
    </location>
</feature>
<dbReference type="AlphaFoldDB" id="A0A9E2KMM8"/>
<dbReference type="EMBL" id="JAHLFG010000014">
    <property type="protein sequence ID" value="MBU3826117.1"/>
    <property type="molecule type" value="Genomic_DNA"/>
</dbReference>
<reference evidence="2" key="1">
    <citation type="journal article" date="2021" name="PeerJ">
        <title>Extensive microbial diversity within the chicken gut microbiome revealed by metagenomics and culture.</title>
        <authorList>
            <person name="Gilroy R."/>
            <person name="Ravi A."/>
            <person name="Getino M."/>
            <person name="Pursley I."/>
            <person name="Horton D.L."/>
            <person name="Alikhan N.F."/>
            <person name="Baker D."/>
            <person name="Gharbi K."/>
            <person name="Hall N."/>
            <person name="Watson M."/>
            <person name="Adriaenssens E.M."/>
            <person name="Foster-Nyarko E."/>
            <person name="Jarju S."/>
            <person name="Secka A."/>
            <person name="Antonio M."/>
            <person name="Oren A."/>
            <person name="Chaudhuri R.R."/>
            <person name="La Ragione R."/>
            <person name="Hildebrand F."/>
            <person name="Pallen M.J."/>
        </authorList>
    </citation>
    <scope>NUCLEOTIDE SEQUENCE</scope>
    <source>
        <strain evidence="2">687</strain>
    </source>
</reference>
<sequence>MIENCEVIPELNVLSAANETICTRFQQTAARFLSAEKPHTQAEQPHSEAEKPNGQAQMPCHLAQMPYPVAAGTHLNASAQANLALSPFGVSEFDLVRELFDYLPRHMSQLLQMIRQIDLQTPPEEGVGTPSLLTVRGGLSALQPKDHPSYLGRGLSTLISGSNIMFGLSFAVRQQLLSARISPMHLLCELNNGCPSNILGQMQKHLQRMSADNQLFVPSASIRELKRQFAQILSHYSVQDNFISDHLNLNVKYLKLLKSEQARLPTPPTRESGILPSDSLLFRREPSLILLNTIAINFYGIMLSCLYEIGTLRNFTALISLYPVNHYLAVAAYDCMRALLELRCFDPWRLDEPLNIPSYKLFFRSLQMVHNRQVNLRGCARHILNSHGKILQCTAFYLPAFTRADKTHEDWHAVSTPCPICTLRPYLKNLERRMQLRHQSRSNENYPEPR</sequence>
<feature type="region of interest" description="Disordered" evidence="1">
    <location>
        <begin position="36"/>
        <end position="55"/>
    </location>
</feature>
<organism evidence="2 3">
    <name type="scientific">Candidatus Anaerobiospirillum merdipullorum</name>
    <dbReference type="NCBI Taxonomy" id="2838450"/>
    <lineage>
        <taxon>Bacteria</taxon>
        <taxon>Pseudomonadati</taxon>
        <taxon>Pseudomonadota</taxon>
        <taxon>Gammaproteobacteria</taxon>
        <taxon>Aeromonadales</taxon>
        <taxon>Succinivibrionaceae</taxon>
        <taxon>Anaerobiospirillum</taxon>
    </lineage>
</organism>
<comment type="caution">
    <text evidence="2">The sequence shown here is derived from an EMBL/GenBank/DDBJ whole genome shotgun (WGS) entry which is preliminary data.</text>
</comment>
<protein>
    <submittedName>
        <fullName evidence="2">Uncharacterized protein</fullName>
    </submittedName>
</protein>
<name>A0A9E2KMM8_9GAMM</name>
<evidence type="ECO:0000313" key="2">
    <source>
        <dbReference type="EMBL" id="MBU3826117.1"/>
    </source>
</evidence>
<proteinExistence type="predicted"/>
<accession>A0A9E2KMM8</accession>